<feature type="region of interest" description="Disordered" evidence="8">
    <location>
        <begin position="390"/>
        <end position="443"/>
    </location>
</feature>
<evidence type="ECO:0000256" key="8">
    <source>
        <dbReference type="SAM" id="MobiDB-lite"/>
    </source>
</evidence>
<feature type="active site" description="Glycyl thioester intermediate" evidence="7">
    <location>
        <position position="93"/>
    </location>
</feature>
<dbReference type="InterPro" id="IPR023313">
    <property type="entry name" value="UBQ-conjugating_AS"/>
</dbReference>
<dbReference type="InterPro" id="IPR000608">
    <property type="entry name" value="UBC"/>
</dbReference>
<proteinExistence type="predicted"/>
<dbReference type="PROSITE" id="PS50127">
    <property type="entry name" value="UBC_2"/>
    <property type="match status" value="1"/>
</dbReference>
<dbReference type="GeneID" id="54564686"/>
<dbReference type="RefSeq" id="XP_033673162.1">
    <property type="nucleotide sequence ID" value="XM_033811414.1"/>
</dbReference>
<dbReference type="GO" id="GO:0016740">
    <property type="term" value="F:transferase activity"/>
    <property type="evidence" value="ECO:0007669"/>
    <property type="project" value="UniProtKB-KW"/>
</dbReference>
<feature type="compositionally biased region" description="Basic and acidic residues" evidence="8">
    <location>
        <begin position="432"/>
        <end position="443"/>
    </location>
</feature>
<evidence type="ECO:0000256" key="6">
    <source>
        <dbReference type="ARBA" id="ARBA00042190"/>
    </source>
</evidence>
<protein>
    <recommendedName>
        <fullName evidence="3">Ubiquitin-conjugating enzyme E2 2</fullName>
    </recommendedName>
    <alternativeName>
        <fullName evidence="5">E2 ubiquitin-conjugating enzyme 2</fullName>
    </alternativeName>
    <alternativeName>
        <fullName evidence="6">Ubiquitin carrier protein UBC2</fullName>
    </alternativeName>
    <alternativeName>
        <fullName evidence="4">Ubiquitin-protein ligase UBC2</fullName>
    </alternativeName>
</protein>
<dbReference type="Proteomes" id="UP000799537">
    <property type="component" value="Unassembled WGS sequence"/>
</dbReference>
<dbReference type="Gene3D" id="3.10.110.10">
    <property type="entry name" value="Ubiquitin Conjugating Enzyme"/>
    <property type="match status" value="1"/>
</dbReference>
<dbReference type="PANTHER" id="PTHR24067">
    <property type="entry name" value="UBIQUITIN-CONJUGATING ENZYME E2"/>
    <property type="match status" value="1"/>
</dbReference>
<evidence type="ECO:0000256" key="7">
    <source>
        <dbReference type="PROSITE-ProRule" id="PRU10133"/>
    </source>
</evidence>
<name>A0A6A6CZT8_ZASCE</name>
<evidence type="ECO:0000313" key="11">
    <source>
        <dbReference type="Proteomes" id="UP000799537"/>
    </source>
</evidence>
<feature type="compositionally biased region" description="Acidic residues" evidence="8">
    <location>
        <begin position="251"/>
        <end position="264"/>
    </location>
</feature>
<dbReference type="Pfam" id="PF00179">
    <property type="entry name" value="UQ_con"/>
    <property type="match status" value="1"/>
</dbReference>
<evidence type="ECO:0000256" key="2">
    <source>
        <dbReference type="ARBA" id="ARBA00022786"/>
    </source>
</evidence>
<feature type="domain" description="UBC core" evidence="9">
    <location>
        <begin position="4"/>
        <end position="155"/>
    </location>
</feature>
<dbReference type="InterPro" id="IPR016135">
    <property type="entry name" value="UBQ-conjugating_enzyme/RWD"/>
</dbReference>
<feature type="compositionally biased region" description="Basic and acidic residues" evidence="8">
    <location>
        <begin position="163"/>
        <end position="181"/>
    </location>
</feature>
<dbReference type="InterPro" id="IPR050113">
    <property type="entry name" value="Ub_conjugating_enzyme"/>
</dbReference>
<organism evidence="10 11">
    <name type="scientific">Zasmidium cellare ATCC 36951</name>
    <dbReference type="NCBI Taxonomy" id="1080233"/>
    <lineage>
        <taxon>Eukaryota</taxon>
        <taxon>Fungi</taxon>
        <taxon>Dikarya</taxon>
        <taxon>Ascomycota</taxon>
        <taxon>Pezizomycotina</taxon>
        <taxon>Dothideomycetes</taxon>
        <taxon>Dothideomycetidae</taxon>
        <taxon>Mycosphaerellales</taxon>
        <taxon>Mycosphaerellaceae</taxon>
        <taxon>Zasmidium</taxon>
    </lineage>
</organism>
<evidence type="ECO:0000256" key="4">
    <source>
        <dbReference type="ARBA" id="ARBA00041569"/>
    </source>
</evidence>
<dbReference type="SUPFAM" id="SSF54495">
    <property type="entry name" value="UBC-like"/>
    <property type="match status" value="1"/>
</dbReference>
<dbReference type="SMART" id="SM00212">
    <property type="entry name" value="UBCc"/>
    <property type="match status" value="1"/>
</dbReference>
<keyword evidence="11" id="KW-1185">Reference proteome</keyword>
<dbReference type="OrthoDB" id="10069349at2759"/>
<sequence length="477" mass="53060">MNARALRRLAADHAALHNQDLPPNYFFPAASNAGDDLTQLDVLLAGPTHTPFVKGVWKLHLSIPPQYPQQPPTAHFRTPIFHPNVDPQSGGVCVETLKRDWHSKLTLRDVLVTISCLLIQPNPDSALNADAGALIQQSYEAFAKRAEVMTGIHAVIPTTLADTAREAQRRGQEPQSDDRTEGAAAQRTEVPARRRRTIAQVRAARRSDASPTGGARRRQYQPLSNPPFVLQADGDDVFGVGVPQRTTARIDEEDESMGEGEQENDSVNSPAKPTTPKPVRTPRRPHGVPVPLGELIMEHEDDEDNDDSDEDMEPEYPPSPRKSPSKSPAKRKRPQLFPVDSGLEQPEASRDAALRIPNITPPNYNDKPLAEDSPFMMDVTFDESIQVRKASGKLFDTPPKRAVKNRPGNVNRVTSGTRYSSMRGRRRSPSPAERERMAEQARAEKNAKLWLQCGGNIKRWNRGDFDGEPFKKKAPRW</sequence>
<evidence type="ECO:0000313" key="10">
    <source>
        <dbReference type="EMBL" id="KAF2172273.1"/>
    </source>
</evidence>
<accession>A0A6A6CZT8</accession>
<dbReference type="PROSITE" id="PS00183">
    <property type="entry name" value="UBC_1"/>
    <property type="match status" value="1"/>
</dbReference>
<reference evidence="10" key="1">
    <citation type="journal article" date="2020" name="Stud. Mycol.">
        <title>101 Dothideomycetes genomes: a test case for predicting lifestyles and emergence of pathogens.</title>
        <authorList>
            <person name="Haridas S."/>
            <person name="Albert R."/>
            <person name="Binder M."/>
            <person name="Bloem J."/>
            <person name="Labutti K."/>
            <person name="Salamov A."/>
            <person name="Andreopoulos B."/>
            <person name="Baker S."/>
            <person name="Barry K."/>
            <person name="Bills G."/>
            <person name="Bluhm B."/>
            <person name="Cannon C."/>
            <person name="Castanera R."/>
            <person name="Culley D."/>
            <person name="Daum C."/>
            <person name="Ezra D."/>
            <person name="Gonzalez J."/>
            <person name="Henrissat B."/>
            <person name="Kuo A."/>
            <person name="Liang C."/>
            <person name="Lipzen A."/>
            <person name="Lutzoni F."/>
            <person name="Magnuson J."/>
            <person name="Mondo S."/>
            <person name="Nolan M."/>
            <person name="Ohm R."/>
            <person name="Pangilinan J."/>
            <person name="Park H.-J."/>
            <person name="Ramirez L."/>
            <person name="Alfaro M."/>
            <person name="Sun H."/>
            <person name="Tritt A."/>
            <person name="Yoshinaga Y."/>
            <person name="Zwiers L.-H."/>
            <person name="Turgeon B."/>
            <person name="Goodwin S."/>
            <person name="Spatafora J."/>
            <person name="Crous P."/>
            <person name="Grigoriev I."/>
        </authorList>
    </citation>
    <scope>NUCLEOTIDE SEQUENCE</scope>
    <source>
        <strain evidence="10">ATCC 36951</strain>
    </source>
</reference>
<feature type="compositionally biased region" description="Acidic residues" evidence="8">
    <location>
        <begin position="299"/>
        <end position="314"/>
    </location>
</feature>
<evidence type="ECO:0000256" key="3">
    <source>
        <dbReference type="ARBA" id="ARBA00039884"/>
    </source>
</evidence>
<keyword evidence="2" id="KW-0833">Ubl conjugation pathway</keyword>
<evidence type="ECO:0000256" key="5">
    <source>
        <dbReference type="ARBA" id="ARBA00042179"/>
    </source>
</evidence>
<evidence type="ECO:0000256" key="1">
    <source>
        <dbReference type="ARBA" id="ARBA00022679"/>
    </source>
</evidence>
<feature type="region of interest" description="Disordered" evidence="8">
    <location>
        <begin position="162"/>
        <end position="372"/>
    </location>
</feature>
<evidence type="ECO:0000259" key="9">
    <source>
        <dbReference type="PROSITE" id="PS50127"/>
    </source>
</evidence>
<dbReference type="EMBL" id="ML993581">
    <property type="protein sequence ID" value="KAF2172273.1"/>
    <property type="molecule type" value="Genomic_DNA"/>
</dbReference>
<gene>
    <name evidence="10" type="ORF">M409DRAFT_49995</name>
</gene>
<keyword evidence="1" id="KW-0808">Transferase</keyword>
<dbReference type="AlphaFoldDB" id="A0A6A6CZT8"/>